<keyword evidence="3" id="KW-1185">Reference proteome</keyword>
<reference evidence="3" key="1">
    <citation type="journal article" date="2019" name="Int. J. Syst. Evol. Microbiol.">
        <title>The Global Catalogue of Microorganisms (GCM) 10K type strain sequencing project: providing services to taxonomists for standard genome sequencing and annotation.</title>
        <authorList>
            <consortium name="The Broad Institute Genomics Platform"/>
            <consortium name="The Broad Institute Genome Sequencing Center for Infectious Disease"/>
            <person name="Wu L."/>
            <person name="Ma J."/>
        </authorList>
    </citation>
    <scope>NUCLEOTIDE SEQUENCE [LARGE SCALE GENOMIC DNA]</scope>
    <source>
        <strain evidence="3">CCUG 60023</strain>
    </source>
</reference>
<evidence type="ECO:0000313" key="3">
    <source>
        <dbReference type="Proteomes" id="UP001597101"/>
    </source>
</evidence>
<evidence type="ECO:0000313" key="2">
    <source>
        <dbReference type="EMBL" id="MFD0916368.1"/>
    </source>
</evidence>
<comment type="caution">
    <text evidence="2">The sequence shown here is derived from an EMBL/GenBank/DDBJ whole genome shotgun (WGS) entry which is preliminary data.</text>
</comment>
<sequence length="54" mass="5847">MQPLSNSTTNPQVAARRMIEASRRTRARLASLLTLTLISASGVLLWINLGVLIA</sequence>
<organism evidence="2 3">
    <name type="scientific">Pseudahrensia aquimaris</name>
    <dbReference type="NCBI Taxonomy" id="744461"/>
    <lineage>
        <taxon>Bacteria</taxon>
        <taxon>Pseudomonadati</taxon>
        <taxon>Pseudomonadota</taxon>
        <taxon>Alphaproteobacteria</taxon>
        <taxon>Hyphomicrobiales</taxon>
        <taxon>Ahrensiaceae</taxon>
        <taxon>Pseudahrensia</taxon>
    </lineage>
</organism>
<feature type="transmembrane region" description="Helical" evidence="1">
    <location>
        <begin position="32"/>
        <end position="53"/>
    </location>
</feature>
<accession>A0ABW3FFW2</accession>
<protein>
    <submittedName>
        <fullName evidence="2">Uncharacterized protein</fullName>
    </submittedName>
</protein>
<dbReference type="Proteomes" id="UP001597101">
    <property type="component" value="Unassembled WGS sequence"/>
</dbReference>
<gene>
    <name evidence="2" type="ORF">ACFQ14_08120</name>
</gene>
<keyword evidence="1" id="KW-0472">Membrane</keyword>
<keyword evidence="1" id="KW-1133">Transmembrane helix</keyword>
<dbReference type="RefSeq" id="WP_377212225.1">
    <property type="nucleotide sequence ID" value="NZ_JBHTJV010000005.1"/>
</dbReference>
<evidence type="ECO:0000256" key="1">
    <source>
        <dbReference type="SAM" id="Phobius"/>
    </source>
</evidence>
<name>A0ABW3FFW2_9HYPH</name>
<proteinExistence type="predicted"/>
<keyword evidence="1" id="KW-0812">Transmembrane</keyword>
<dbReference type="EMBL" id="JBHTJV010000005">
    <property type="protein sequence ID" value="MFD0916368.1"/>
    <property type="molecule type" value="Genomic_DNA"/>
</dbReference>